<sequence length="181" mass="20031">MATAHINSAHSSALVVGATISGLATALRLARSTWNVVVLDHGVHHEPVDITGPDLRAAKRLAALPHPLHYETRRSTVTALHPGRFGVTVAFNDHDDEWFDVVVCAQPCCEAERLPGLRLESWSRDHVALLHRAVRDTGMPLCAAELLADAFDIHPDDYAAFAWWETTLKPHAIRRAFTRVR</sequence>
<dbReference type="InterPro" id="IPR036188">
    <property type="entry name" value="FAD/NAD-bd_sf"/>
</dbReference>
<protein>
    <submittedName>
        <fullName evidence="1">FAD-dependent oxidoreductase</fullName>
        <ecNumber evidence="1">1.-.-.-</ecNumber>
    </submittedName>
</protein>
<dbReference type="Proteomes" id="UP001595690">
    <property type="component" value="Unassembled WGS sequence"/>
</dbReference>
<dbReference type="SUPFAM" id="SSF51905">
    <property type="entry name" value="FAD/NAD(P)-binding domain"/>
    <property type="match status" value="1"/>
</dbReference>
<name>A0ABV8BJ68_9PSEU</name>
<evidence type="ECO:0000313" key="2">
    <source>
        <dbReference type="Proteomes" id="UP001595690"/>
    </source>
</evidence>
<proteinExistence type="predicted"/>
<dbReference type="Gene3D" id="3.50.50.60">
    <property type="entry name" value="FAD/NAD(P)-binding domain"/>
    <property type="match status" value="1"/>
</dbReference>
<dbReference type="EC" id="1.-.-.-" evidence="1"/>
<accession>A0ABV8BJ68</accession>
<dbReference type="EMBL" id="JBHRZI010000004">
    <property type="protein sequence ID" value="MFC3890321.1"/>
    <property type="molecule type" value="Genomic_DNA"/>
</dbReference>
<gene>
    <name evidence="1" type="ORF">ACFOWZ_02445</name>
</gene>
<organism evidence="1 2">
    <name type="scientific">Lentzea rhizosphaerae</name>
    <dbReference type="NCBI Taxonomy" id="2041025"/>
    <lineage>
        <taxon>Bacteria</taxon>
        <taxon>Bacillati</taxon>
        <taxon>Actinomycetota</taxon>
        <taxon>Actinomycetes</taxon>
        <taxon>Pseudonocardiales</taxon>
        <taxon>Pseudonocardiaceae</taxon>
        <taxon>Lentzea</taxon>
    </lineage>
</organism>
<evidence type="ECO:0000313" key="1">
    <source>
        <dbReference type="EMBL" id="MFC3890321.1"/>
    </source>
</evidence>
<reference evidence="2" key="1">
    <citation type="journal article" date="2019" name="Int. J. Syst. Evol. Microbiol.">
        <title>The Global Catalogue of Microorganisms (GCM) 10K type strain sequencing project: providing services to taxonomists for standard genome sequencing and annotation.</title>
        <authorList>
            <consortium name="The Broad Institute Genomics Platform"/>
            <consortium name="The Broad Institute Genome Sequencing Center for Infectious Disease"/>
            <person name="Wu L."/>
            <person name="Ma J."/>
        </authorList>
    </citation>
    <scope>NUCLEOTIDE SEQUENCE [LARGE SCALE GENOMIC DNA]</scope>
    <source>
        <strain evidence="2">CGMCC 4.7405</strain>
    </source>
</reference>
<comment type="caution">
    <text evidence="1">The sequence shown here is derived from an EMBL/GenBank/DDBJ whole genome shotgun (WGS) entry which is preliminary data.</text>
</comment>
<keyword evidence="2" id="KW-1185">Reference proteome</keyword>
<dbReference type="RefSeq" id="WP_382367916.1">
    <property type="nucleotide sequence ID" value="NZ_JBHRZI010000004.1"/>
</dbReference>
<dbReference type="GO" id="GO:0016491">
    <property type="term" value="F:oxidoreductase activity"/>
    <property type="evidence" value="ECO:0007669"/>
    <property type="project" value="UniProtKB-KW"/>
</dbReference>
<keyword evidence="1" id="KW-0560">Oxidoreductase</keyword>